<dbReference type="SUPFAM" id="SSF47413">
    <property type="entry name" value="lambda repressor-like DNA-binding domains"/>
    <property type="match status" value="1"/>
</dbReference>
<dbReference type="PROSITE" id="PS50943">
    <property type="entry name" value="HTH_CROC1"/>
    <property type="match status" value="1"/>
</dbReference>
<dbReference type="PANTHER" id="PTHR46558:SF11">
    <property type="entry name" value="HTH-TYPE TRANSCRIPTIONAL REGULATOR XRE"/>
    <property type="match status" value="1"/>
</dbReference>
<dbReference type="InterPro" id="IPR010982">
    <property type="entry name" value="Lambda_DNA-bd_dom_sf"/>
</dbReference>
<organism evidence="3 4">
    <name type="scientific">Nonlabens mediterrranea</name>
    <dbReference type="NCBI Taxonomy" id="1419947"/>
    <lineage>
        <taxon>Bacteria</taxon>
        <taxon>Pseudomonadati</taxon>
        <taxon>Bacteroidota</taxon>
        <taxon>Flavobacteriia</taxon>
        <taxon>Flavobacteriales</taxon>
        <taxon>Flavobacteriaceae</taxon>
        <taxon>Nonlabens</taxon>
    </lineage>
</organism>
<feature type="domain" description="HTH cro/C1-type" evidence="2">
    <location>
        <begin position="21"/>
        <end position="75"/>
    </location>
</feature>
<evidence type="ECO:0000313" key="4">
    <source>
        <dbReference type="Proteomes" id="UP001194729"/>
    </source>
</evidence>
<accession>A0ABS0A1T5</accession>
<dbReference type="EMBL" id="JADKYU010000082">
    <property type="protein sequence ID" value="MBF4983081.1"/>
    <property type="molecule type" value="Genomic_DNA"/>
</dbReference>
<keyword evidence="1" id="KW-0238">DNA-binding</keyword>
<protein>
    <submittedName>
        <fullName evidence="3">Helix-turn-helix transcriptional regulator</fullName>
    </submittedName>
</protein>
<evidence type="ECO:0000313" key="3">
    <source>
        <dbReference type="EMBL" id="MBF4983081.1"/>
    </source>
</evidence>
<dbReference type="Gene3D" id="1.10.260.40">
    <property type="entry name" value="lambda repressor-like DNA-binding domains"/>
    <property type="match status" value="1"/>
</dbReference>
<sequence length="90" mass="10406">MSKTKEKQNTTDFCVEFGKHLRSLRKSKNLSIEEIAYKAGIDAQNLRKYELGKQEMKISMLKRISLAFEMSPSELIDFEESENLNLSSDN</sequence>
<proteinExistence type="predicted"/>
<dbReference type="PANTHER" id="PTHR46558">
    <property type="entry name" value="TRACRIPTIONAL REGULATORY PROTEIN-RELATED-RELATED"/>
    <property type="match status" value="1"/>
</dbReference>
<dbReference type="Proteomes" id="UP001194729">
    <property type="component" value="Unassembled WGS sequence"/>
</dbReference>
<evidence type="ECO:0000259" key="2">
    <source>
        <dbReference type="PROSITE" id="PS50943"/>
    </source>
</evidence>
<gene>
    <name evidence="3" type="ORF">FNJ87_01580</name>
</gene>
<comment type="caution">
    <text evidence="3">The sequence shown here is derived from an EMBL/GenBank/DDBJ whole genome shotgun (WGS) entry which is preliminary data.</text>
</comment>
<dbReference type="SMART" id="SM00530">
    <property type="entry name" value="HTH_XRE"/>
    <property type="match status" value="1"/>
</dbReference>
<evidence type="ECO:0000256" key="1">
    <source>
        <dbReference type="ARBA" id="ARBA00023125"/>
    </source>
</evidence>
<dbReference type="CDD" id="cd00093">
    <property type="entry name" value="HTH_XRE"/>
    <property type="match status" value="1"/>
</dbReference>
<name>A0ABS0A1T5_9FLAO</name>
<reference evidence="3 4" key="1">
    <citation type="submission" date="2020-11" db="EMBL/GenBank/DDBJ databases">
        <title>P. mediterranea TC4 genome.</title>
        <authorList>
            <person name="Molmeret M."/>
        </authorList>
    </citation>
    <scope>NUCLEOTIDE SEQUENCE [LARGE SCALE GENOMIC DNA]</scope>
    <source>
        <strain evidence="3 4">TC4</strain>
    </source>
</reference>
<dbReference type="InterPro" id="IPR001387">
    <property type="entry name" value="Cro/C1-type_HTH"/>
</dbReference>
<keyword evidence="4" id="KW-1185">Reference proteome</keyword>
<dbReference type="Pfam" id="PF12844">
    <property type="entry name" value="HTH_19"/>
    <property type="match status" value="1"/>
</dbReference>